<evidence type="ECO:0000256" key="2">
    <source>
        <dbReference type="SAM" id="MobiDB-lite"/>
    </source>
</evidence>
<dbReference type="AlphaFoldDB" id="A0A2T7NFU3"/>
<dbReference type="Proteomes" id="UP000245119">
    <property type="component" value="Linkage Group LG13"/>
</dbReference>
<evidence type="ECO:0000313" key="4">
    <source>
        <dbReference type="Proteomes" id="UP000245119"/>
    </source>
</evidence>
<proteinExistence type="predicted"/>
<feature type="region of interest" description="Disordered" evidence="2">
    <location>
        <begin position="83"/>
        <end position="118"/>
    </location>
</feature>
<reference evidence="3 4" key="1">
    <citation type="submission" date="2018-04" db="EMBL/GenBank/DDBJ databases">
        <title>The genome of golden apple snail Pomacea canaliculata provides insight into stress tolerance and invasive adaptation.</title>
        <authorList>
            <person name="Liu C."/>
            <person name="Liu B."/>
            <person name="Ren Y."/>
            <person name="Zhang Y."/>
            <person name="Wang H."/>
            <person name="Li S."/>
            <person name="Jiang F."/>
            <person name="Yin L."/>
            <person name="Zhang G."/>
            <person name="Qian W."/>
            <person name="Fan W."/>
        </authorList>
    </citation>
    <scope>NUCLEOTIDE SEQUENCE [LARGE SCALE GENOMIC DNA]</scope>
    <source>
        <strain evidence="3">SZHN2017</strain>
        <tissue evidence="3">Muscle</tissue>
    </source>
</reference>
<accession>A0A2T7NFU3</accession>
<organism evidence="3 4">
    <name type="scientific">Pomacea canaliculata</name>
    <name type="common">Golden apple snail</name>
    <dbReference type="NCBI Taxonomy" id="400727"/>
    <lineage>
        <taxon>Eukaryota</taxon>
        <taxon>Metazoa</taxon>
        <taxon>Spiralia</taxon>
        <taxon>Lophotrochozoa</taxon>
        <taxon>Mollusca</taxon>
        <taxon>Gastropoda</taxon>
        <taxon>Caenogastropoda</taxon>
        <taxon>Architaenioglossa</taxon>
        <taxon>Ampullarioidea</taxon>
        <taxon>Ampullariidae</taxon>
        <taxon>Pomacea</taxon>
    </lineage>
</organism>
<protein>
    <submittedName>
        <fullName evidence="3">Uncharacterized protein</fullName>
    </submittedName>
</protein>
<sequence>MQLTSAVEKLETEISNLKNQQQQSVDASQVNSQLKQQQKDIEMLIQKVSNLQSLSTQSEERFALSSSLTDEQPQLSDQRCCGAAAVPRQPAASPADKNHHHVHRSAEPCSAYNLRFES</sequence>
<name>A0A2T7NFU3_POMCA</name>
<dbReference type="EMBL" id="PZQS01000013">
    <property type="protein sequence ID" value="PVD20044.1"/>
    <property type="molecule type" value="Genomic_DNA"/>
</dbReference>
<keyword evidence="1" id="KW-0175">Coiled coil</keyword>
<gene>
    <name evidence="3" type="ORF">C0Q70_20538</name>
</gene>
<evidence type="ECO:0000256" key="1">
    <source>
        <dbReference type="SAM" id="Coils"/>
    </source>
</evidence>
<comment type="caution">
    <text evidence="3">The sequence shown here is derived from an EMBL/GenBank/DDBJ whole genome shotgun (WGS) entry which is preliminary data.</text>
</comment>
<keyword evidence="4" id="KW-1185">Reference proteome</keyword>
<feature type="coiled-coil region" evidence="1">
    <location>
        <begin position="3"/>
        <end position="54"/>
    </location>
</feature>
<evidence type="ECO:0000313" key="3">
    <source>
        <dbReference type="EMBL" id="PVD20044.1"/>
    </source>
</evidence>